<evidence type="ECO:0000256" key="4">
    <source>
        <dbReference type="ARBA" id="ARBA00022723"/>
    </source>
</evidence>
<dbReference type="GO" id="GO:0004049">
    <property type="term" value="F:anthranilate synthase activity"/>
    <property type="evidence" value="ECO:0007669"/>
    <property type="project" value="UniProtKB-EC"/>
</dbReference>
<dbReference type="OrthoDB" id="9803598at2"/>
<evidence type="ECO:0000313" key="11">
    <source>
        <dbReference type="EMBL" id="SIQ38545.1"/>
    </source>
</evidence>
<dbReference type="GO" id="GO:0000162">
    <property type="term" value="P:L-tryptophan biosynthetic process"/>
    <property type="evidence" value="ECO:0007669"/>
    <property type="project" value="TreeGrafter"/>
</dbReference>
<dbReference type="InterPro" id="IPR015890">
    <property type="entry name" value="Chorismate_C"/>
</dbReference>
<reference evidence="11 12" key="1">
    <citation type="submission" date="2017-01" db="EMBL/GenBank/DDBJ databases">
        <authorList>
            <person name="Mah S.A."/>
            <person name="Swanson W.J."/>
            <person name="Moy G.W."/>
            <person name="Vacquier V.D."/>
        </authorList>
    </citation>
    <scope>NUCLEOTIDE SEQUENCE [LARGE SCALE GENOMIC DNA]</scope>
    <source>
        <strain evidence="11 12">ASpG1</strain>
    </source>
</reference>
<evidence type="ECO:0000256" key="1">
    <source>
        <dbReference type="ARBA" id="ARBA00001946"/>
    </source>
</evidence>
<dbReference type="AlphaFoldDB" id="A0A1N6SBM4"/>
<evidence type="ECO:0000313" key="12">
    <source>
        <dbReference type="Proteomes" id="UP000186400"/>
    </source>
</evidence>
<feature type="domain" description="Chorismate-utilising enzyme C-terminal" evidence="9">
    <location>
        <begin position="203"/>
        <end position="456"/>
    </location>
</feature>
<dbReference type="Pfam" id="PF04715">
    <property type="entry name" value="Anth_synt_I_N"/>
    <property type="match status" value="1"/>
</dbReference>
<evidence type="ECO:0000256" key="5">
    <source>
        <dbReference type="ARBA" id="ARBA00022842"/>
    </source>
</evidence>
<dbReference type="InterPro" id="IPR005801">
    <property type="entry name" value="ADC_synthase"/>
</dbReference>
<evidence type="ECO:0000256" key="8">
    <source>
        <dbReference type="ARBA" id="ARBA00047683"/>
    </source>
</evidence>
<dbReference type="PANTHER" id="PTHR11236">
    <property type="entry name" value="AMINOBENZOATE/ANTHRANILATE SYNTHASE"/>
    <property type="match status" value="1"/>
</dbReference>
<name>A0A1N6SBM4_9SPIO</name>
<dbReference type="InterPro" id="IPR006805">
    <property type="entry name" value="Anth_synth_I_N"/>
</dbReference>
<dbReference type="Pfam" id="PF00425">
    <property type="entry name" value="Chorismate_bind"/>
    <property type="match status" value="1"/>
</dbReference>
<dbReference type="STRING" id="159291.SAMN05920897_10811"/>
<dbReference type="EMBL" id="FTMS01000008">
    <property type="protein sequence ID" value="SIQ38545.1"/>
    <property type="molecule type" value="Genomic_DNA"/>
</dbReference>
<evidence type="ECO:0000259" key="10">
    <source>
        <dbReference type="Pfam" id="PF04715"/>
    </source>
</evidence>
<dbReference type="Proteomes" id="UP000186400">
    <property type="component" value="Unassembled WGS sequence"/>
</dbReference>
<evidence type="ECO:0000256" key="7">
    <source>
        <dbReference type="ARBA" id="ARBA00025634"/>
    </source>
</evidence>
<dbReference type="InterPro" id="IPR019999">
    <property type="entry name" value="Anth_synth_I-like"/>
</dbReference>
<evidence type="ECO:0000256" key="3">
    <source>
        <dbReference type="ARBA" id="ARBA00020653"/>
    </source>
</evidence>
<evidence type="ECO:0000256" key="6">
    <source>
        <dbReference type="ARBA" id="ARBA00023239"/>
    </source>
</evidence>
<comment type="catalytic activity">
    <reaction evidence="8">
        <text>chorismate + L-glutamine = anthranilate + pyruvate + L-glutamate + H(+)</text>
        <dbReference type="Rhea" id="RHEA:21732"/>
        <dbReference type="ChEBI" id="CHEBI:15361"/>
        <dbReference type="ChEBI" id="CHEBI:15378"/>
        <dbReference type="ChEBI" id="CHEBI:16567"/>
        <dbReference type="ChEBI" id="CHEBI:29748"/>
        <dbReference type="ChEBI" id="CHEBI:29985"/>
        <dbReference type="ChEBI" id="CHEBI:58359"/>
        <dbReference type="EC" id="4.1.3.27"/>
    </reaction>
</comment>
<organism evidence="11 12">
    <name type="scientific">Alkalispirochaeta americana</name>
    <dbReference type="NCBI Taxonomy" id="159291"/>
    <lineage>
        <taxon>Bacteria</taxon>
        <taxon>Pseudomonadati</taxon>
        <taxon>Spirochaetota</taxon>
        <taxon>Spirochaetia</taxon>
        <taxon>Spirochaetales</taxon>
        <taxon>Spirochaetaceae</taxon>
        <taxon>Alkalispirochaeta</taxon>
    </lineage>
</organism>
<keyword evidence="4" id="KW-0479">Metal-binding</keyword>
<dbReference type="PANTHER" id="PTHR11236:SF48">
    <property type="entry name" value="ISOCHORISMATE SYNTHASE MENF"/>
    <property type="match status" value="1"/>
</dbReference>
<sequence>MEHQGDNQIIKVLSGERFTPYGLACKLKARVILESATFEGGRARYSLLVVQEAFRVYQRGGGIYFDDGSRRYQIRSNARDILDVLSYFADQHRGPQQDFPFPAGGIGYLSYEFSRFCDSISFPDLPDPLGIPDAAFLFGHVLLVFDHYSDLLYLIGLNYRERGINLEEALRETERKIQDFDFNYLQDQQADYTAEPIFDSQDQSRFEQGVEKIQGEIVAGNLLQGVLSRRCRVRTDMPALEAYRRLRSSNPAPYLVFLDFDQFQLFAASPETHVGVKKGKALMRPIAGTRRRGSSDQEDRDLERELLGDPKELAEHLMLVDLSRNDLGRVCQPGSVEVTAYHKVERYSRVMHIVSQVEGDLAPGKTGVDALRATFPAGTVSGAPKIRAIETVSQTEPVPRGFYAGVVAYLEPGGNLDSCITIRAGLRIRDELVLQAGAGVVYDSRPEREFEETREKLSALMKAVGLEGNL</sequence>
<keyword evidence="5" id="KW-0460">Magnesium</keyword>
<keyword evidence="6" id="KW-0456">Lyase</keyword>
<comment type="function">
    <text evidence="7">Part of a heterotetrameric complex that catalyzes the two-step biosynthesis of anthranilate, an intermediate in the biosynthesis of L-tryptophan. In the first step, the glutamine-binding beta subunit (TrpG) of anthranilate synthase (AS) provides the glutamine amidotransferase activity which generates ammonia as a substrate that, along with chorismate, is used in the second step, catalyzed by the large alpha subunit of AS (TrpE) to produce anthranilate. In the absence of TrpG, TrpE can synthesize anthranilate directly from chorismate and high concentrations of ammonia.</text>
</comment>
<dbReference type="PRINTS" id="PR00095">
    <property type="entry name" value="ANTSNTHASEI"/>
</dbReference>
<evidence type="ECO:0000256" key="2">
    <source>
        <dbReference type="ARBA" id="ARBA00011575"/>
    </source>
</evidence>
<dbReference type="RefSeq" id="WP_076488704.1">
    <property type="nucleotide sequence ID" value="NZ_FTMS01000008.1"/>
</dbReference>
<dbReference type="Gene3D" id="3.60.120.10">
    <property type="entry name" value="Anthranilate synthase"/>
    <property type="match status" value="1"/>
</dbReference>
<comment type="subunit">
    <text evidence="2">Heterotetramer consisting of two non-identical subunits: a beta subunit (TrpG) and a large alpha subunit (TrpE).</text>
</comment>
<keyword evidence="12" id="KW-1185">Reference proteome</keyword>
<comment type="cofactor">
    <cofactor evidence="1">
        <name>Mg(2+)</name>
        <dbReference type="ChEBI" id="CHEBI:18420"/>
    </cofactor>
</comment>
<feature type="domain" description="Anthranilate synthase component I N-terminal" evidence="10">
    <location>
        <begin position="19"/>
        <end position="154"/>
    </location>
</feature>
<gene>
    <name evidence="11" type="ORF">SAMN05920897_10811</name>
</gene>
<protein>
    <recommendedName>
        <fullName evidence="3">Anthranilate synthase component 1</fullName>
    </recommendedName>
</protein>
<dbReference type="GO" id="GO:0046872">
    <property type="term" value="F:metal ion binding"/>
    <property type="evidence" value="ECO:0007669"/>
    <property type="project" value="UniProtKB-KW"/>
</dbReference>
<proteinExistence type="predicted"/>
<evidence type="ECO:0000259" key="9">
    <source>
        <dbReference type="Pfam" id="PF00425"/>
    </source>
</evidence>
<dbReference type="SUPFAM" id="SSF56322">
    <property type="entry name" value="ADC synthase"/>
    <property type="match status" value="1"/>
</dbReference>
<accession>A0A1N6SBM4</accession>